<dbReference type="EMBL" id="BPLR01011579">
    <property type="protein sequence ID" value="GIY47432.1"/>
    <property type="molecule type" value="Genomic_DNA"/>
</dbReference>
<evidence type="ECO:0000256" key="1">
    <source>
        <dbReference type="SAM" id="MobiDB-lite"/>
    </source>
</evidence>
<reference evidence="2 3" key="1">
    <citation type="submission" date="2021-06" db="EMBL/GenBank/DDBJ databases">
        <title>Caerostris extrusa draft genome.</title>
        <authorList>
            <person name="Kono N."/>
            <person name="Arakawa K."/>
        </authorList>
    </citation>
    <scope>NUCLEOTIDE SEQUENCE [LARGE SCALE GENOMIC DNA]</scope>
</reference>
<accession>A0AAV4TR79</accession>
<keyword evidence="3" id="KW-1185">Reference proteome</keyword>
<name>A0AAV4TR79_CAEEX</name>
<dbReference type="AlphaFoldDB" id="A0AAV4TR79"/>
<feature type="region of interest" description="Disordered" evidence="1">
    <location>
        <begin position="31"/>
        <end position="53"/>
    </location>
</feature>
<gene>
    <name evidence="2" type="ORF">CEXT_682311</name>
</gene>
<sequence length="82" mass="9287">MYNRSSLWTEVLHRGQVGRQGACHSLIDPLGRHHENSHHSSRSVSAGHIENSAPREINGRKFLNRLGARFFQLLQTVPGDNF</sequence>
<proteinExistence type="predicted"/>
<comment type="caution">
    <text evidence="2">The sequence shown here is derived from an EMBL/GenBank/DDBJ whole genome shotgun (WGS) entry which is preliminary data.</text>
</comment>
<evidence type="ECO:0000313" key="3">
    <source>
        <dbReference type="Proteomes" id="UP001054945"/>
    </source>
</evidence>
<protein>
    <submittedName>
        <fullName evidence="2">Uncharacterized protein</fullName>
    </submittedName>
</protein>
<evidence type="ECO:0000313" key="2">
    <source>
        <dbReference type="EMBL" id="GIY47432.1"/>
    </source>
</evidence>
<organism evidence="2 3">
    <name type="scientific">Caerostris extrusa</name>
    <name type="common">Bark spider</name>
    <name type="synonym">Caerostris bankana</name>
    <dbReference type="NCBI Taxonomy" id="172846"/>
    <lineage>
        <taxon>Eukaryota</taxon>
        <taxon>Metazoa</taxon>
        <taxon>Ecdysozoa</taxon>
        <taxon>Arthropoda</taxon>
        <taxon>Chelicerata</taxon>
        <taxon>Arachnida</taxon>
        <taxon>Araneae</taxon>
        <taxon>Araneomorphae</taxon>
        <taxon>Entelegynae</taxon>
        <taxon>Araneoidea</taxon>
        <taxon>Araneidae</taxon>
        <taxon>Caerostris</taxon>
    </lineage>
</organism>
<dbReference type="Proteomes" id="UP001054945">
    <property type="component" value="Unassembled WGS sequence"/>
</dbReference>